<dbReference type="Gene3D" id="3.90.640.10">
    <property type="entry name" value="Actin, Chain A, domain 4"/>
    <property type="match status" value="1"/>
</dbReference>
<reference evidence="1" key="1">
    <citation type="submission" date="2019-04" db="EMBL/GenBank/DDBJ databases">
        <title>Friends and foes A comparative genomics studyof 23 Aspergillus species from section Flavi.</title>
        <authorList>
            <consortium name="DOE Joint Genome Institute"/>
            <person name="Kjaerbolling I."/>
            <person name="Vesth T."/>
            <person name="Frisvad J.C."/>
            <person name="Nybo J.L."/>
            <person name="Theobald S."/>
            <person name="Kildgaard S."/>
            <person name="Isbrandt T."/>
            <person name="Kuo A."/>
            <person name="Sato A."/>
            <person name="Lyhne E.K."/>
            <person name="Kogle M.E."/>
            <person name="Wiebenga A."/>
            <person name="Kun R.S."/>
            <person name="Lubbers R.J."/>
            <person name="Makela M.R."/>
            <person name="Barry K."/>
            <person name="Chovatia M."/>
            <person name="Clum A."/>
            <person name="Daum C."/>
            <person name="Haridas S."/>
            <person name="He G."/>
            <person name="LaButti K."/>
            <person name="Lipzen A."/>
            <person name="Mondo S."/>
            <person name="Riley R."/>
            <person name="Salamov A."/>
            <person name="Simmons B.A."/>
            <person name="Magnuson J.K."/>
            <person name="Henrissat B."/>
            <person name="Mortensen U.H."/>
            <person name="Larsen T.O."/>
            <person name="Devries R.P."/>
            <person name="Grigoriev I.V."/>
            <person name="Machida M."/>
            <person name="Baker S.E."/>
            <person name="Andersen M.R."/>
        </authorList>
    </citation>
    <scope>NUCLEOTIDE SEQUENCE [LARGE SCALE GENOMIC DNA]</scope>
    <source>
        <strain evidence="1">IBT 14317</strain>
    </source>
</reference>
<dbReference type="CDD" id="cd10170">
    <property type="entry name" value="ASKHA_NBD_HSP70"/>
    <property type="match status" value="1"/>
</dbReference>
<sequence length="707" mass="80525">MGDFGTPQPVSFRRALTDLTSEADPSSSRRFVVALDFGTTFSSVSVICVNGQREESVELHLSQVWSVSGFPDAPSSFSVNRVDVPTQCLYPRGTPHRDPITHLMMTYDGTESTNNYEGSRGRDVEGITDNLGGYTMSDDNDLDFMDIDTQLGDYYWGYEVHKIVRELDDEDERRAQGIHRFKLLLDTSELTSNVRKELIPTLDMLQEKNIISDKRETDIIADYLKRLFDHTKVKMREKHLYTEGETVEFVLCIPAIWTRKACRKMQMAMTAALHRTGFITEQFHDVDNLFIVHEPEAAAAYVLAQTKDITITAGESFVLLDAGGGTVDAVTYKVTSDIPLRLAREAVAPGGDLCGSSYLNEAFENLVKSRLQGEDYLQNVQMKIDTMMEEFENNIKRNFDPSRQHWWHYFRVDGLLENKKKRFTKHRMYIDRYDMEQVFKDCLERTSRLMLGQIEEAQSRGITATKVLLIGGFAASPALVQHLKADLDQYSRNVNRAIQLLLPPSVSCTAVASGAILRALRKEDGPARAIFSSYGVMRAEPYDRDNKAHVEQVKKRTYDAHDKNPYIKKTITWFANRGDVLEPRSEFVFPVSHTFPTSRKELVCQEILYVSDRNHRSSYRVDHEENEGVEEAGRIVVDMTYLKDEGHIVPIRPPGGNRHYLIEFDLVVIVDGRNLQFEARYPRGSTGEDSIQERGRICIAAAFIQDV</sequence>
<organism evidence="1">
    <name type="scientific">Petromyces alliaceus</name>
    <name type="common">Aspergillus alliaceus</name>
    <dbReference type="NCBI Taxonomy" id="209559"/>
    <lineage>
        <taxon>Eukaryota</taxon>
        <taxon>Fungi</taxon>
        <taxon>Dikarya</taxon>
        <taxon>Ascomycota</taxon>
        <taxon>Pezizomycotina</taxon>
        <taxon>Eurotiomycetes</taxon>
        <taxon>Eurotiomycetidae</taxon>
        <taxon>Eurotiales</taxon>
        <taxon>Aspergillaceae</taxon>
        <taxon>Aspergillus</taxon>
        <taxon>Aspergillus subgen. Circumdati</taxon>
    </lineage>
</organism>
<dbReference type="PANTHER" id="PTHR42749:SF8">
    <property type="entry name" value="HSP70 FAMILY PROTEIN (AFU_ORTHOLOGUE AFUA_3G13740)"/>
    <property type="match status" value="1"/>
</dbReference>
<dbReference type="Gene3D" id="3.30.420.40">
    <property type="match status" value="2"/>
</dbReference>
<dbReference type="PANTHER" id="PTHR42749">
    <property type="entry name" value="CELL SHAPE-DETERMINING PROTEIN MREB"/>
    <property type="match status" value="1"/>
</dbReference>
<protein>
    <recommendedName>
        <fullName evidence="2">Actin-like ATPase domain-containing protein</fullName>
    </recommendedName>
</protein>
<dbReference type="InterPro" id="IPR043129">
    <property type="entry name" value="ATPase_NBD"/>
</dbReference>
<dbReference type="AlphaFoldDB" id="A0A5N7CFF5"/>
<evidence type="ECO:0008006" key="2">
    <source>
        <dbReference type="Google" id="ProtNLM"/>
    </source>
</evidence>
<dbReference type="EMBL" id="ML735233">
    <property type="protein sequence ID" value="KAE8392910.1"/>
    <property type="molecule type" value="Genomic_DNA"/>
</dbReference>
<evidence type="ECO:0000313" key="1">
    <source>
        <dbReference type="EMBL" id="KAE8392910.1"/>
    </source>
</evidence>
<proteinExistence type="predicted"/>
<dbReference type="Proteomes" id="UP000326877">
    <property type="component" value="Unassembled WGS sequence"/>
</dbReference>
<dbReference type="SUPFAM" id="SSF53067">
    <property type="entry name" value="Actin-like ATPase domain"/>
    <property type="match status" value="2"/>
</dbReference>
<name>A0A5N7CFF5_PETAA</name>
<gene>
    <name evidence="1" type="ORF">BDV23DRAFT_150161</name>
</gene>
<accession>A0A5N7CFF5</accession>
<dbReference type="OrthoDB" id="2963168at2759"/>